<keyword evidence="8" id="KW-0175">Coiled coil</keyword>
<keyword evidence="11" id="KW-1185">Reference proteome</keyword>
<reference evidence="10 11" key="1">
    <citation type="submission" date="2018-07" db="EMBL/GenBank/DDBJ databases">
        <title>Dyadobacter roseus sp. nov., isolated from rose rhizosphere soil.</title>
        <authorList>
            <person name="Chen L."/>
        </authorList>
    </citation>
    <scope>NUCLEOTIDE SEQUENCE [LARGE SCALE GENOMIC DNA]</scope>
    <source>
        <strain evidence="10 11">RS19</strain>
    </source>
</reference>
<evidence type="ECO:0000313" key="11">
    <source>
        <dbReference type="Proteomes" id="UP000256373"/>
    </source>
</evidence>
<name>A0A3D8YI67_9BACT</name>
<organism evidence="10 11">
    <name type="scientific">Dyadobacter luteus</name>
    <dbReference type="NCBI Taxonomy" id="2259619"/>
    <lineage>
        <taxon>Bacteria</taxon>
        <taxon>Pseudomonadati</taxon>
        <taxon>Bacteroidota</taxon>
        <taxon>Cytophagia</taxon>
        <taxon>Cytophagales</taxon>
        <taxon>Spirosomataceae</taxon>
        <taxon>Dyadobacter</taxon>
    </lineage>
</organism>
<comment type="caution">
    <text evidence="10">The sequence shown here is derived from an EMBL/GenBank/DDBJ whole genome shotgun (WGS) entry which is preliminary data.</text>
</comment>
<keyword evidence="5" id="KW-0812">Transmembrane</keyword>
<evidence type="ECO:0000256" key="1">
    <source>
        <dbReference type="ARBA" id="ARBA00004442"/>
    </source>
</evidence>
<proteinExistence type="inferred from homology"/>
<evidence type="ECO:0000256" key="4">
    <source>
        <dbReference type="ARBA" id="ARBA00022452"/>
    </source>
</evidence>
<dbReference type="GO" id="GO:1990281">
    <property type="term" value="C:efflux pump complex"/>
    <property type="evidence" value="ECO:0007669"/>
    <property type="project" value="TreeGrafter"/>
</dbReference>
<dbReference type="Gene3D" id="1.20.1600.10">
    <property type="entry name" value="Outer membrane efflux proteins (OEP)"/>
    <property type="match status" value="1"/>
</dbReference>
<feature type="signal peptide" evidence="9">
    <location>
        <begin position="1"/>
        <end position="22"/>
    </location>
</feature>
<keyword evidence="4" id="KW-1134">Transmembrane beta strand</keyword>
<dbReference type="Proteomes" id="UP000256373">
    <property type="component" value="Unassembled WGS sequence"/>
</dbReference>
<evidence type="ECO:0000313" key="10">
    <source>
        <dbReference type="EMBL" id="REA64528.1"/>
    </source>
</evidence>
<dbReference type="InterPro" id="IPR051906">
    <property type="entry name" value="TolC-like"/>
</dbReference>
<keyword evidence="9" id="KW-0732">Signal</keyword>
<evidence type="ECO:0000256" key="6">
    <source>
        <dbReference type="ARBA" id="ARBA00023136"/>
    </source>
</evidence>
<comment type="subcellular location">
    <subcellularLocation>
        <location evidence="1">Cell outer membrane</location>
    </subcellularLocation>
</comment>
<evidence type="ECO:0000256" key="9">
    <source>
        <dbReference type="SAM" id="SignalP"/>
    </source>
</evidence>
<dbReference type="PANTHER" id="PTHR30026">
    <property type="entry name" value="OUTER MEMBRANE PROTEIN TOLC"/>
    <property type="match status" value="1"/>
</dbReference>
<evidence type="ECO:0000256" key="7">
    <source>
        <dbReference type="ARBA" id="ARBA00023237"/>
    </source>
</evidence>
<accession>A0A3D8YI67</accession>
<keyword evidence="7" id="KW-0998">Cell outer membrane</keyword>
<keyword evidence="6" id="KW-0472">Membrane</keyword>
<sequence>MKRIMKLGLGFVAVLGATDVFAQNAPGLEELVSAALQKDHGLAVKQLDIDLTHIDQRKLSETYLPHMDLSGKYAFLASGVNLSAPVNAVPELGIALPAMDESFTNRANLVTGGLKAEMLLYSGGKVPALKRALNQKQNAQKALLETDRQQIISDVSTAYDQLALLKQVKVVLAESGKRLDATAAIADKAFEYGLITKFEHKKIDVSRAQLDAKRQQYEGKRTLLIHLLHKYTGIETERLELIHHDLNAFYQNQPAATIEGRAELAALDAGILGQQYKIEAAKSWWKPKVEASASLGYLNLFGMQLKATEPFPTGNTMTLKTNKLELVPNFNVGVGFKWDLFDGNKGKREVQQSKIELQKARLEKEEVVEKLELNLIRQKTELAQAGAEMSAREKQKQVAFDALTQASKEFKTGLIKTSDLVGAETDYQNAALDYLQAVFDQRRAGIELLKATGSLTTEALK</sequence>
<feature type="coiled-coil region" evidence="8">
    <location>
        <begin position="350"/>
        <end position="388"/>
    </location>
</feature>
<dbReference type="PANTHER" id="PTHR30026:SF20">
    <property type="entry name" value="OUTER MEMBRANE PROTEIN TOLC"/>
    <property type="match status" value="1"/>
</dbReference>
<evidence type="ECO:0000256" key="2">
    <source>
        <dbReference type="ARBA" id="ARBA00007613"/>
    </source>
</evidence>
<feature type="chain" id="PRO_5017552868" evidence="9">
    <location>
        <begin position="23"/>
        <end position="461"/>
    </location>
</feature>
<keyword evidence="3" id="KW-0813">Transport</keyword>
<evidence type="ECO:0000256" key="3">
    <source>
        <dbReference type="ARBA" id="ARBA00022448"/>
    </source>
</evidence>
<dbReference type="GO" id="GO:0015562">
    <property type="term" value="F:efflux transmembrane transporter activity"/>
    <property type="evidence" value="ECO:0007669"/>
    <property type="project" value="InterPro"/>
</dbReference>
<dbReference type="GO" id="GO:0015288">
    <property type="term" value="F:porin activity"/>
    <property type="evidence" value="ECO:0007669"/>
    <property type="project" value="TreeGrafter"/>
</dbReference>
<comment type="similarity">
    <text evidence="2">Belongs to the outer membrane factor (OMF) (TC 1.B.17) family.</text>
</comment>
<dbReference type="EMBL" id="QNUL01000001">
    <property type="protein sequence ID" value="REA64528.1"/>
    <property type="molecule type" value="Genomic_DNA"/>
</dbReference>
<dbReference type="Pfam" id="PF02321">
    <property type="entry name" value="OEP"/>
    <property type="match status" value="2"/>
</dbReference>
<dbReference type="SUPFAM" id="SSF56954">
    <property type="entry name" value="Outer membrane efflux proteins (OEP)"/>
    <property type="match status" value="1"/>
</dbReference>
<dbReference type="RefSeq" id="WP_115829137.1">
    <property type="nucleotide sequence ID" value="NZ_QNUL01000001.1"/>
</dbReference>
<dbReference type="AlphaFoldDB" id="A0A3D8YI67"/>
<evidence type="ECO:0000256" key="8">
    <source>
        <dbReference type="SAM" id="Coils"/>
    </source>
</evidence>
<protein>
    <submittedName>
        <fullName evidence="10">TolC family protein</fullName>
    </submittedName>
</protein>
<dbReference type="GO" id="GO:0009279">
    <property type="term" value="C:cell outer membrane"/>
    <property type="evidence" value="ECO:0007669"/>
    <property type="project" value="UniProtKB-SubCell"/>
</dbReference>
<dbReference type="OrthoDB" id="1674454at2"/>
<evidence type="ECO:0000256" key="5">
    <source>
        <dbReference type="ARBA" id="ARBA00022692"/>
    </source>
</evidence>
<dbReference type="InterPro" id="IPR003423">
    <property type="entry name" value="OMP_efflux"/>
</dbReference>
<gene>
    <name evidence="10" type="ORF">DSL64_01345</name>
</gene>